<keyword evidence="2" id="KW-1185">Reference proteome</keyword>
<reference evidence="2" key="1">
    <citation type="submission" date="2016-08" db="EMBL/GenBank/DDBJ databases">
        <authorList>
            <person name="Merda D."/>
            <person name="Briand M."/>
            <person name="Taghouti G."/>
            <person name="Carrere S."/>
            <person name="Gouzy J."/>
            <person name="Portier P."/>
            <person name="Jacques M.-A."/>
            <person name="Fischer-Le Saux M."/>
        </authorList>
    </citation>
    <scope>NUCLEOTIDE SEQUENCE [LARGE SCALE GENOMIC DNA]</scope>
    <source>
        <strain evidence="2">CFBP4643</strain>
    </source>
</reference>
<comment type="caution">
    <text evidence="1">The sequence shown here is derived from an EMBL/GenBank/DDBJ whole genome shotgun (WGS) entry which is preliminary data.</text>
</comment>
<dbReference type="AlphaFoldDB" id="A0A2S7D855"/>
<gene>
    <name evidence="1" type="ORF">XpiCFBP4643_03980</name>
</gene>
<name>A0A2S7D855_9XANT</name>
<evidence type="ECO:0000313" key="2">
    <source>
        <dbReference type="Proteomes" id="UP000238191"/>
    </source>
</evidence>
<dbReference type="InterPro" id="IPR028962">
    <property type="entry name" value="Imm10"/>
</dbReference>
<dbReference type="Pfam" id="PF15588">
    <property type="entry name" value="Imm10"/>
    <property type="match status" value="1"/>
</dbReference>
<protein>
    <submittedName>
        <fullName evidence="1">Uncharacterized protein</fullName>
    </submittedName>
</protein>
<proteinExistence type="predicted"/>
<dbReference type="EMBL" id="MDEI01000002">
    <property type="protein sequence ID" value="PPU70007.1"/>
    <property type="molecule type" value="Genomic_DNA"/>
</dbReference>
<accession>A0A2S7D855</accession>
<dbReference type="Proteomes" id="UP000238191">
    <property type="component" value="Unassembled WGS sequence"/>
</dbReference>
<organism evidence="1 2">
    <name type="scientific">Xanthomonas pisi</name>
    <dbReference type="NCBI Taxonomy" id="56457"/>
    <lineage>
        <taxon>Bacteria</taxon>
        <taxon>Pseudomonadati</taxon>
        <taxon>Pseudomonadota</taxon>
        <taxon>Gammaproteobacteria</taxon>
        <taxon>Lysobacterales</taxon>
        <taxon>Lysobacteraceae</taxon>
        <taxon>Xanthomonas</taxon>
    </lineage>
</organism>
<evidence type="ECO:0000313" key="1">
    <source>
        <dbReference type="EMBL" id="PPU70007.1"/>
    </source>
</evidence>
<sequence length="96" mass="10401">MIQRALEFDAQDVEHGMDTYYVEWSGQQCACYGGISKFSLQSNHAVITFAPDAAQVLGGMEALTISFQLTASKHLELRKALGRVFEGSGCLVVADA</sequence>